<evidence type="ECO:0000313" key="2">
    <source>
        <dbReference type="EMBL" id="KAG1303176.1"/>
    </source>
</evidence>
<dbReference type="PANTHER" id="PTHR13318">
    <property type="entry name" value="PARTNER OF PAIRED, ISOFORM B-RELATED"/>
    <property type="match status" value="1"/>
</dbReference>
<evidence type="ECO:0000259" key="1">
    <source>
        <dbReference type="PROSITE" id="PS50181"/>
    </source>
</evidence>
<dbReference type="Gene3D" id="3.80.10.10">
    <property type="entry name" value="Ribonuclease Inhibitor"/>
    <property type="match status" value="1"/>
</dbReference>
<gene>
    <name evidence="2" type="ORF">G6F64_010295</name>
</gene>
<reference evidence="2" key="1">
    <citation type="journal article" date="2020" name="Microb. Genom.">
        <title>Genetic diversity of clinical and environmental Mucorales isolates obtained from an investigation of mucormycosis cases among solid organ transplant recipients.</title>
        <authorList>
            <person name="Nguyen M.H."/>
            <person name="Kaul D."/>
            <person name="Muto C."/>
            <person name="Cheng S.J."/>
            <person name="Richter R.A."/>
            <person name="Bruno V.M."/>
            <person name="Liu G."/>
            <person name="Beyhan S."/>
            <person name="Sundermann A.J."/>
            <person name="Mounaud S."/>
            <person name="Pasculle A.W."/>
            <person name="Nierman W.C."/>
            <person name="Driscoll E."/>
            <person name="Cumbie R."/>
            <person name="Clancy C.J."/>
            <person name="Dupont C.L."/>
        </authorList>
    </citation>
    <scope>NUCLEOTIDE SEQUENCE</scope>
    <source>
        <strain evidence="2">GL11</strain>
    </source>
</reference>
<dbReference type="GO" id="GO:0019005">
    <property type="term" value="C:SCF ubiquitin ligase complex"/>
    <property type="evidence" value="ECO:0007669"/>
    <property type="project" value="TreeGrafter"/>
</dbReference>
<dbReference type="SUPFAM" id="SSF81383">
    <property type="entry name" value="F-box domain"/>
    <property type="match status" value="1"/>
</dbReference>
<dbReference type="Pfam" id="PF12937">
    <property type="entry name" value="F-box-like"/>
    <property type="match status" value="1"/>
</dbReference>
<organism evidence="2 3">
    <name type="scientific">Rhizopus oryzae</name>
    <name type="common">Mucormycosis agent</name>
    <name type="synonym">Rhizopus arrhizus var. delemar</name>
    <dbReference type="NCBI Taxonomy" id="64495"/>
    <lineage>
        <taxon>Eukaryota</taxon>
        <taxon>Fungi</taxon>
        <taxon>Fungi incertae sedis</taxon>
        <taxon>Mucoromycota</taxon>
        <taxon>Mucoromycotina</taxon>
        <taxon>Mucoromycetes</taxon>
        <taxon>Mucorales</taxon>
        <taxon>Mucorineae</taxon>
        <taxon>Rhizopodaceae</taxon>
        <taxon>Rhizopus</taxon>
    </lineage>
</organism>
<dbReference type="InterPro" id="IPR032675">
    <property type="entry name" value="LRR_dom_sf"/>
</dbReference>
<accession>A0A9P6X1X3</accession>
<dbReference type="SUPFAM" id="SSF52047">
    <property type="entry name" value="RNI-like"/>
    <property type="match status" value="1"/>
</dbReference>
<keyword evidence="3" id="KW-1185">Reference proteome</keyword>
<dbReference type="GO" id="GO:0031146">
    <property type="term" value="P:SCF-dependent proteasomal ubiquitin-dependent protein catabolic process"/>
    <property type="evidence" value="ECO:0007669"/>
    <property type="project" value="TreeGrafter"/>
</dbReference>
<dbReference type="InterPro" id="IPR036047">
    <property type="entry name" value="F-box-like_dom_sf"/>
</dbReference>
<dbReference type="EMBL" id="JAANQT010002092">
    <property type="protein sequence ID" value="KAG1303176.1"/>
    <property type="molecule type" value="Genomic_DNA"/>
</dbReference>
<comment type="caution">
    <text evidence="2">The sequence shown here is derived from an EMBL/GenBank/DDBJ whole genome shotgun (WGS) entry which is preliminary data.</text>
</comment>
<feature type="domain" description="F-box" evidence="1">
    <location>
        <begin position="1"/>
        <end position="43"/>
    </location>
</feature>
<name>A0A9P6X1X3_RHIOR</name>
<dbReference type="OrthoDB" id="10257471at2759"/>
<dbReference type="Proteomes" id="UP000716291">
    <property type="component" value="Unassembled WGS sequence"/>
</dbReference>
<dbReference type="Gene3D" id="1.20.1280.50">
    <property type="match status" value="1"/>
</dbReference>
<proteinExistence type="predicted"/>
<protein>
    <recommendedName>
        <fullName evidence="1">F-box domain-containing protein</fullName>
    </recommendedName>
</protein>
<dbReference type="AlphaFoldDB" id="A0A9P6X1X3"/>
<dbReference type="PROSITE" id="PS50181">
    <property type="entry name" value="FBOX"/>
    <property type="match status" value="1"/>
</dbReference>
<dbReference type="InterPro" id="IPR001810">
    <property type="entry name" value="F-box_dom"/>
</dbReference>
<sequence>MEDLPKEIVLKIFDLLEIESVYQCQLVNKHFHSVSIPALWRNLSIDTEDDYHWFINYPCISGQGTGRYVKYIYFCFGSNIDDEKLMSILPLIPNLEELEIKDATILTDKSLSFIPKCCKKLKKLTWESLTLSYEVGLMLGQCSELETLQLNCCYLLHPNCLQPLIHVPLKRLIITEGSWLIEKARDLARFHHLKELTIQNCGDIPNDFFQQLAFGLPNLKYLYVEKVKEEAGLVNFLKAHSGLQEIWLDSCNVTNTTVETITHYIHGLKFLLFKTTEDVSVQVLHHLVCHCPNLSVCAFKRRGYREYLTLDPHRRPDTISSVPDQLVSPSSSFYWDKKMLHYIRTYYSIMEKYQRLKEQLEKSGQSGPLKSLDELKKQIEDFVQGEYFNNLV</sequence>
<evidence type="ECO:0000313" key="3">
    <source>
        <dbReference type="Proteomes" id="UP000716291"/>
    </source>
</evidence>